<accession>A0A8J6B7P1</accession>
<evidence type="ECO:0000256" key="1">
    <source>
        <dbReference type="SAM" id="MobiDB-lite"/>
    </source>
</evidence>
<reference evidence="2" key="1">
    <citation type="submission" date="2021-05" db="EMBL/GenBank/DDBJ databases">
        <title>A free-living protist that lacks canonical eukaryotic 1 DNA replication and segregation systems.</title>
        <authorList>
            <person name="Salas-Leiva D.E."/>
            <person name="Tromer E.C."/>
            <person name="Curtis B.A."/>
            <person name="Jerlstrom-Hultqvist J."/>
            <person name="Kolisko M."/>
            <person name="Yi Z."/>
            <person name="Salas-Leiva J.S."/>
            <person name="Gallot-Lavallee L."/>
            <person name="Kops G.J.P.L."/>
            <person name="Archibald J.M."/>
            <person name="Simpson A.G.B."/>
            <person name="Roger A.J."/>
        </authorList>
    </citation>
    <scope>NUCLEOTIDE SEQUENCE</scope>
    <source>
        <strain evidence="2">BICM</strain>
    </source>
</reference>
<feature type="compositionally biased region" description="Pro residues" evidence="1">
    <location>
        <begin position="344"/>
        <end position="353"/>
    </location>
</feature>
<evidence type="ECO:0000313" key="2">
    <source>
        <dbReference type="EMBL" id="KAG9391737.1"/>
    </source>
</evidence>
<gene>
    <name evidence="2" type="ORF">J8273_6513</name>
</gene>
<dbReference type="Proteomes" id="UP000717585">
    <property type="component" value="Unassembled WGS sequence"/>
</dbReference>
<feature type="compositionally biased region" description="Pro residues" evidence="1">
    <location>
        <begin position="380"/>
        <end position="399"/>
    </location>
</feature>
<evidence type="ECO:0000313" key="3">
    <source>
        <dbReference type="Proteomes" id="UP000717585"/>
    </source>
</evidence>
<sequence>MIDGAGDAILQQIADKAKQRSYYTCRETPSPAIHAVMPNYAELVSFIKEMKSVTLYMPRSNVLESLLPSSAVNMIKALPRTVWATRLWVSEDVSQAAVTMLHSHHDTDDILECVRSAIGNNPLSPAAGMLEAVRSLRSVVIKGTKRAMIDRKSKPMLLSIASSFKMDTDDLELRLTKTMKGRVKKGMSVDDAETAKENLVRTFAVKALELVMSTNEHTTFPTNQIITTMDDDDLWAAEVIEAWVTGKHCPSEDGGVDRTAPEMGLPPLLPVTDVVVAVTTGMEPLQATSIPRVAVFTPEPSEHGEEEEVKVEEAVVQPTEVEAVEIEDPVKPSPPEPEQEPEPEAPQPAPVPADEPEPTLAGTMDPVPVADLEEATPQTHAPPVPEPEVTPAIPGPQTPATPSTSTPQQRMAELRSSLGKPPASPMSRLLRGRRSPRVESDSFDRNKVTERARRFRQQVEVLLKEQPPAPVISQSPSYVILNQYLDSIKRDEPVGSVSPPDSPNPSLSRPIQTLAAHATVGRLALYRHFDENAVHDTAELLGLDTLPADLPNELYPAAPVTVQGEPFHEVQGRVMRQLVDPTAISDLVDIGSRYCDDRILGRYGAD</sequence>
<proteinExistence type="predicted"/>
<dbReference type="AlphaFoldDB" id="A0A8J6B7P1"/>
<keyword evidence="3" id="KW-1185">Reference proteome</keyword>
<feature type="region of interest" description="Disordered" evidence="1">
    <location>
        <begin position="320"/>
        <end position="445"/>
    </location>
</feature>
<name>A0A8J6B7P1_9EUKA</name>
<organism evidence="2 3">
    <name type="scientific">Carpediemonas membranifera</name>
    <dbReference type="NCBI Taxonomy" id="201153"/>
    <lineage>
        <taxon>Eukaryota</taxon>
        <taxon>Metamonada</taxon>
        <taxon>Carpediemonas-like organisms</taxon>
        <taxon>Carpediemonas</taxon>
    </lineage>
</organism>
<dbReference type="EMBL" id="JAHDYR010000053">
    <property type="protein sequence ID" value="KAG9391737.1"/>
    <property type="molecule type" value="Genomic_DNA"/>
</dbReference>
<comment type="caution">
    <text evidence="2">The sequence shown here is derived from an EMBL/GenBank/DDBJ whole genome shotgun (WGS) entry which is preliminary data.</text>
</comment>
<feature type="compositionally biased region" description="Basic and acidic residues" evidence="1">
    <location>
        <begin position="436"/>
        <end position="445"/>
    </location>
</feature>
<feature type="compositionally biased region" description="Low complexity" evidence="1">
    <location>
        <begin position="400"/>
        <end position="409"/>
    </location>
</feature>
<protein>
    <submittedName>
        <fullName evidence="2">Uncharacterized protein</fullName>
    </submittedName>
</protein>